<dbReference type="OrthoDB" id="271506at2759"/>
<dbReference type="Pfam" id="PF04193">
    <property type="entry name" value="PQ-loop"/>
    <property type="match status" value="2"/>
</dbReference>
<dbReference type="Proteomes" id="UP000274131">
    <property type="component" value="Unassembled WGS sequence"/>
</dbReference>
<keyword evidence="4" id="KW-0677">Repeat</keyword>
<feature type="transmembrane region" description="Helical" evidence="9">
    <location>
        <begin position="105"/>
        <end position="122"/>
    </location>
</feature>
<feature type="transmembrane region" description="Helical" evidence="9">
    <location>
        <begin position="210"/>
        <end position="234"/>
    </location>
</feature>
<organism evidence="12">
    <name type="scientific">Enterobius vermicularis</name>
    <name type="common">Human pinworm</name>
    <dbReference type="NCBI Taxonomy" id="51028"/>
    <lineage>
        <taxon>Eukaryota</taxon>
        <taxon>Metazoa</taxon>
        <taxon>Ecdysozoa</taxon>
        <taxon>Nematoda</taxon>
        <taxon>Chromadorea</taxon>
        <taxon>Rhabditida</taxon>
        <taxon>Spirurina</taxon>
        <taxon>Oxyuridomorpha</taxon>
        <taxon>Oxyuroidea</taxon>
        <taxon>Oxyuridae</taxon>
        <taxon>Enterobius</taxon>
    </lineage>
</organism>
<keyword evidence="6 9" id="KW-0472">Membrane</keyword>
<name>A0A0N4V479_ENTVE</name>
<evidence type="ECO:0000256" key="5">
    <source>
        <dbReference type="ARBA" id="ARBA00022989"/>
    </source>
</evidence>
<reference evidence="10 11" key="2">
    <citation type="submission" date="2018-10" db="EMBL/GenBank/DDBJ databases">
        <authorList>
            <consortium name="Pathogen Informatics"/>
        </authorList>
    </citation>
    <scope>NUCLEOTIDE SEQUENCE [LARGE SCALE GENOMIC DNA]</scope>
</reference>
<protein>
    <recommendedName>
        <fullName evidence="8">Mannose-P-dolichol utilization defect 1 protein homolog</fullName>
    </recommendedName>
</protein>
<dbReference type="PANTHER" id="PTHR12226">
    <property type="entry name" value="MANNOSE-P-DOLICHOL UTILIZATION DEFECT 1 LEC35 -RELATED"/>
    <property type="match status" value="1"/>
</dbReference>
<feature type="transmembrane region" description="Helical" evidence="9">
    <location>
        <begin position="246"/>
        <end position="272"/>
    </location>
</feature>
<dbReference type="GO" id="GO:0042721">
    <property type="term" value="C:TIM22 mitochondrial import inner membrane insertion complex"/>
    <property type="evidence" value="ECO:0007669"/>
    <property type="project" value="InterPro"/>
</dbReference>
<keyword evidence="5 9" id="KW-1133">Transmembrane helix</keyword>
<dbReference type="FunFam" id="1.20.1280.290:FF:000006">
    <property type="entry name" value="mannose-P-dolichol utilization defect 1 protein"/>
    <property type="match status" value="1"/>
</dbReference>
<evidence type="ECO:0000313" key="10">
    <source>
        <dbReference type="EMBL" id="VDD89850.1"/>
    </source>
</evidence>
<keyword evidence="2" id="KW-0813">Transport</keyword>
<dbReference type="InterPro" id="IPR006603">
    <property type="entry name" value="PQ-loop_rpt"/>
</dbReference>
<evidence type="ECO:0000256" key="9">
    <source>
        <dbReference type="SAM" id="Phobius"/>
    </source>
</evidence>
<feature type="transmembrane region" description="Helical" evidence="9">
    <location>
        <begin position="70"/>
        <end position="93"/>
    </location>
</feature>
<dbReference type="InterPro" id="IPR016817">
    <property type="entry name" value="MannP-dilichol_defect-1"/>
</dbReference>
<reference evidence="12" key="1">
    <citation type="submission" date="2017-02" db="UniProtKB">
        <authorList>
            <consortium name="WormBaseParasite"/>
        </authorList>
    </citation>
    <scope>IDENTIFICATION</scope>
</reference>
<dbReference type="Pfam" id="PF10171">
    <property type="entry name" value="Tim29"/>
    <property type="match status" value="1"/>
</dbReference>
<feature type="transmembrane region" description="Helical" evidence="9">
    <location>
        <begin position="184"/>
        <end position="204"/>
    </location>
</feature>
<dbReference type="AlphaFoldDB" id="A0A0N4V479"/>
<dbReference type="STRING" id="51028.A0A0N4V479"/>
<dbReference type="Gene3D" id="1.20.1280.290">
    <property type="match status" value="2"/>
</dbReference>
<sequence length="458" mass="51906">MASLIRGYIHDAFEFVFPGECLEEMLLKFNLFHPVCASIALSRALGLGITCASLLLFVPQIIKIHLAKSGRGISLASQLFGLMACFGTVAYSYAKSFVFSQWGDSLFVFIQMGIVISQILYFDSRIFTMLLFMAACFSTSLAVVLEFIPLPILTFLQASTIFVVAISKLLQVWESYSNKSTGQLSMISVALQFAGCLARIFTSVKETGDLLVIVSYVVASVLNGIIFLQFFVYWDAGLFGLPVLKIVIRIVNCFMVFTFSLLARCGLVMGYLPKTTMARILKYLKSIPSRTVEYFVVLGNDYKTAMVDAFKDAKNRPIRTGAITAFIAGLTYAYKTNPTEEDMLNELAHKRQILATLPNTIHNPLSDHELSWRTNFLNQNCVQYIDCFFFSLLLEKPNDTKVRIYESQDKNLKDWWFNELRHNFIDIGMFGNWHRLNKSFVNYDVNKEELESLPDNKN</sequence>
<dbReference type="WBParaSite" id="EVEC_0000489301-mRNA-1">
    <property type="protein sequence ID" value="EVEC_0000489301-mRNA-1"/>
    <property type="gene ID" value="EVEC_0000489301"/>
</dbReference>
<evidence type="ECO:0000256" key="3">
    <source>
        <dbReference type="ARBA" id="ARBA00022692"/>
    </source>
</evidence>
<feature type="transmembrane region" description="Helical" evidence="9">
    <location>
        <begin position="32"/>
        <end position="58"/>
    </location>
</feature>
<dbReference type="PANTHER" id="PTHR12226:SF2">
    <property type="entry name" value="MANNOSE-P-DOLICHOL UTILIZATION DEFECT 1 PROTEIN"/>
    <property type="match status" value="1"/>
</dbReference>
<evidence type="ECO:0000256" key="2">
    <source>
        <dbReference type="ARBA" id="ARBA00022448"/>
    </source>
</evidence>
<evidence type="ECO:0000256" key="7">
    <source>
        <dbReference type="ARBA" id="ARBA00038475"/>
    </source>
</evidence>
<dbReference type="EMBL" id="UXUI01007904">
    <property type="protein sequence ID" value="VDD89850.1"/>
    <property type="molecule type" value="Genomic_DNA"/>
</dbReference>
<keyword evidence="3 9" id="KW-0812">Transmembrane</keyword>
<feature type="transmembrane region" description="Helical" evidence="9">
    <location>
        <begin position="154"/>
        <end position="172"/>
    </location>
</feature>
<accession>A0A0N4V479</accession>
<comment type="similarity">
    <text evidence="7">Belongs to the MPDU1 (TC 2.A.43.3) family.</text>
</comment>
<evidence type="ECO:0000313" key="11">
    <source>
        <dbReference type="Proteomes" id="UP000274131"/>
    </source>
</evidence>
<dbReference type="GO" id="GO:0009312">
    <property type="term" value="P:oligosaccharide biosynthetic process"/>
    <property type="evidence" value="ECO:0007669"/>
    <property type="project" value="TreeGrafter"/>
</dbReference>
<proteinExistence type="inferred from homology"/>
<comment type="subcellular location">
    <subcellularLocation>
        <location evidence="1">Membrane</location>
        <topology evidence="1">Multi-pass membrane protein</topology>
    </subcellularLocation>
</comment>
<evidence type="ECO:0000313" key="12">
    <source>
        <dbReference type="WBParaSite" id="EVEC_0000489301-mRNA-1"/>
    </source>
</evidence>
<keyword evidence="11" id="KW-1185">Reference proteome</keyword>
<evidence type="ECO:0000256" key="1">
    <source>
        <dbReference type="ARBA" id="ARBA00004141"/>
    </source>
</evidence>
<evidence type="ECO:0000256" key="8">
    <source>
        <dbReference type="ARBA" id="ARBA00067517"/>
    </source>
</evidence>
<evidence type="ECO:0000256" key="4">
    <source>
        <dbReference type="ARBA" id="ARBA00022737"/>
    </source>
</evidence>
<gene>
    <name evidence="10" type="ORF">EVEC_LOCUS4601</name>
</gene>
<evidence type="ECO:0000256" key="6">
    <source>
        <dbReference type="ARBA" id="ARBA00023136"/>
    </source>
</evidence>
<dbReference type="InterPro" id="IPR019322">
    <property type="entry name" value="TIMM29"/>
</dbReference>
<dbReference type="SMART" id="SM00679">
    <property type="entry name" value="CTNS"/>
    <property type="match status" value="2"/>
</dbReference>